<dbReference type="InterPro" id="IPR029058">
    <property type="entry name" value="AB_hydrolase_fold"/>
</dbReference>
<organism evidence="2 3">
    <name type="scientific">Vitis rotundifolia</name>
    <name type="common">Muscadine grape</name>
    <dbReference type="NCBI Taxonomy" id="103349"/>
    <lineage>
        <taxon>Eukaryota</taxon>
        <taxon>Viridiplantae</taxon>
        <taxon>Streptophyta</taxon>
        <taxon>Embryophyta</taxon>
        <taxon>Tracheophyta</taxon>
        <taxon>Spermatophyta</taxon>
        <taxon>Magnoliopsida</taxon>
        <taxon>eudicotyledons</taxon>
        <taxon>Gunneridae</taxon>
        <taxon>Pentapetalae</taxon>
        <taxon>rosids</taxon>
        <taxon>Vitales</taxon>
        <taxon>Vitaceae</taxon>
        <taxon>Viteae</taxon>
        <taxon>Vitis</taxon>
    </lineage>
</organism>
<evidence type="ECO:0000259" key="1">
    <source>
        <dbReference type="Pfam" id="PF12697"/>
    </source>
</evidence>
<evidence type="ECO:0000313" key="2">
    <source>
        <dbReference type="EMBL" id="KAJ9699504.1"/>
    </source>
</evidence>
<proteinExistence type="predicted"/>
<dbReference type="Proteomes" id="UP001168098">
    <property type="component" value="Unassembled WGS sequence"/>
</dbReference>
<dbReference type="AlphaFoldDB" id="A0AA39DXC6"/>
<reference evidence="2 3" key="1">
    <citation type="journal article" date="2023" name="BMC Biotechnol.">
        <title>Vitis rotundifolia cv Carlos genome sequencing.</title>
        <authorList>
            <person name="Huff M."/>
            <person name="Hulse-Kemp A."/>
            <person name="Scheffler B."/>
            <person name="Youngblood R."/>
            <person name="Simpson S."/>
            <person name="Babiker E."/>
            <person name="Staton M."/>
        </authorList>
    </citation>
    <scope>NUCLEOTIDE SEQUENCE [LARGE SCALE GENOMIC DNA]</scope>
    <source>
        <tissue evidence="2">Leaf</tissue>
    </source>
</reference>
<dbReference type="SUPFAM" id="SSF53474">
    <property type="entry name" value="alpha/beta-Hydrolases"/>
    <property type="match status" value="1"/>
</dbReference>
<dbReference type="FunFam" id="3.40.50.1820:FF:000270">
    <property type="entry name" value="Alpha/beta-Hydrolases superfamily protein"/>
    <property type="match status" value="1"/>
</dbReference>
<dbReference type="Pfam" id="PF12697">
    <property type="entry name" value="Abhydrolase_6"/>
    <property type="match status" value="1"/>
</dbReference>
<dbReference type="PANTHER" id="PTHR45763:SF28">
    <property type="entry name" value="ALPHA_BETA-HYDROLASES SUPERFAMILY PROTEIN"/>
    <property type="match status" value="1"/>
</dbReference>
<dbReference type="InterPro" id="IPR000073">
    <property type="entry name" value="AB_hydrolase_1"/>
</dbReference>
<dbReference type="PANTHER" id="PTHR45763">
    <property type="entry name" value="HYDROLASE, ALPHA/BETA FOLD FAMILY PROTEIN, EXPRESSED-RELATED"/>
    <property type="match status" value="1"/>
</dbReference>
<feature type="domain" description="AB hydrolase-1" evidence="1">
    <location>
        <begin position="285"/>
        <end position="543"/>
    </location>
</feature>
<keyword evidence="3" id="KW-1185">Reference proteome</keyword>
<evidence type="ECO:0000313" key="3">
    <source>
        <dbReference type="Proteomes" id="UP001168098"/>
    </source>
</evidence>
<dbReference type="EMBL" id="JARBHA010000006">
    <property type="protein sequence ID" value="KAJ9699504.1"/>
    <property type="molecule type" value="Genomic_DNA"/>
</dbReference>
<name>A0AA39DXC6_VITRO</name>
<comment type="caution">
    <text evidence="2">The sequence shown here is derived from an EMBL/GenBank/DDBJ whole genome shotgun (WGS) entry which is preliminary data.</text>
</comment>
<gene>
    <name evidence="2" type="ORF">PVL29_008206</name>
</gene>
<accession>A0AA39DXC6</accession>
<sequence>MPVSINWVFLKLTQVRSLQSFKAPLDRILQEGVVLRHQVKAKGQSSERKHPHLYKPQRYCITIPSSHSCFLFTLNLDASVAAMVLGVAGVLWAHQKMKPPPPRICGSPNGPQVTSPRIKLRDGRHLAYQERGVPKEKAEYKVISIHGLTAPRASTCQLAGVTLVVPVINYSWPLFLQIMHVHESLHRDLMVHSGKWDFDPMELKNPFPHNEGSVHLWQGMVSKTALVLLMGLLGLAYQATQPAHPESTELSDVRPTSSPRIMLSAGRYLAYKEKGVPKNESNYKIIIVHGFGSSKEMNFLAPQELIDELGIYFLLFDRAGFGESDLNPKHSVKSEAFDIQEVADRLELGSKFYVIGVSMGSYPTWSCLKHIPHRLAGVALVVPVINYSWPSLPHYLTREDYRKKLVPWALWIANHAPGLLYWWMTQIWFPSSSSVERSPVFFSNRDIDILKKTSGFPMLSQDKIRQRGVFESLRHDFIVGFGDWDFDPMDLSNPFPQNEGSVHIWQGYEDKVVPFQLQRYVSEKLPWIRYHEVPDGGHLLVHYQGLCEAILRALLIGEETPF</sequence>
<dbReference type="Gene3D" id="3.40.50.1820">
    <property type="entry name" value="alpha/beta hydrolase"/>
    <property type="match status" value="1"/>
</dbReference>
<protein>
    <recommendedName>
        <fullName evidence="1">AB hydrolase-1 domain-containing protein</fullName>
    </recommendedName>
</protein>